<protein>
    <recommendedName>
        <fullName evidence="3">Tetratricopeptide repeat protein</fullName>
    </recommendedName>
</protein>
<comment type="caution">
    <text evidence="1">The sequence shown here is derived from an EMBL/GenBank/DDBJ whole genome shotgun (WGS) entry which is preliminary data.</text>
</comment>
<dbReference type="Proteomes" id="UP000633205">
    <property type="component" value="Unassembled WGS sequence"/>
</dbReference>
<accession>A0A916Y579</accession>
<keyword evidence="2" id="KW-1185">Reference proteome</keyword>
<dbReference type="AlphaFoldDB" id="A0A916Y579"/>
<gene>
    <name evidence="1" type="ORF">GCM10010915_09190</name>
</gene>
<name>A0A916Y579_9MICO</name>
<evidence type="ECO:0000313" key="2">
    <source>
        <dbReference type="Proteomes" id="UP000633205"/>
    </source>
</evidence>
<evidence type="ECO:0008006" key="3">
    <source>
        <dbReference type="Google" id="ProtNLM"/>
    </source>
</evidence>
<dbReference type="Gene3D" id="1.25.40.10">
    <property type="entry name" value="Tetratricopeptide repeat domain"/>
    <property type="match status" value="1"/>
</dbReference>
<organism evidence="1 2">
    <name type="scientific">Microbacterium faecale</name>
    <dbReference type="NCBI Taxonomy" id="1804630"/>
    <lineage>
        <taxon>Bacteria</taxon>
        <taxon>Bacillati</taxon>
        <taxon>Actinomycetota</taxon>
        <taxon>Actinomycetes</taxon>
        <taxon>Micrococcales</taxon>
        <taxon>Microbacteriaceae</taxon>
        <taxon>Microbacterium</taxon>
    </lineage>
</organism>
<dbReference type="InterPro" id="IPR011990">
    <property type="entry name" value="TPR-like_helical_dom_sf"/>
</dbReference>
<dbReference type="SUPFAM" id="SSF48452">
    <property type="entry name" value="TPR-like"/>
    <property type="match status" value="1"/>
</dbReference>
<reference evidence="1" key="2">
    <citation type="submission" date="2020-09" db="EMBL/GenBank/DDBJ databases">
        <authorList>
            <person name="Sun Q."/>
            <person name="Zhou Y."/>
        </authorList>
    </citation>
    <scope>NUCLEOTIDE SEQUENCE</scope>
    <source>
        <strain evidence="1">CGMCC 1.15152</strain>
    </source>
</reference>
<dbReference type="EMBL" id="BMHO01000001">
    <property type="protein sequence ID" value="GGD31069.1"/>
    <property type="molecule type" value="Genomic_DNA"/>
</dbReference>
<reference evidence="1" key="1">
    <citation type="journal article" date="2014" name="Int. J. Syst. Evol. Microbiol.">
        <title>Complete genome sequence of Corynebacterium casei LMG S-19264T (=DSM 44701T), isolated from a smear-ripened cheese.</title>
        <authorList>
            <consortium name="US DOE Joint Genome Institute (JGI-PGF)"/>
            <person name="Walter F."/>
            <person name="Albersmeier A."/>
            <person name="Kalinowski J."/>
            <person name="Ruckert C."/>
        </authorList>
    </citation>
    <scope>NUCLEOTIDE SEQUENCE</scope>
    <source>
        <strain evidence="1">CGMCC 1.15152</strain>
    </source>
</reference>
<evidence type="ECO:0000313" key="1">
    <source>
        <dbReference type="EMBL" id="GGD31069.1"/>
    </source>
</evidence>
<sequence>MGLIRGYDTETLQEIVDRTEAYERLAEVRSQRSFPAQLEQVWLLKVLGEMAEALDISEHTVRLARMSGTRKDLLHARILHASVNQLRGAYTSAETELTTCIEEAEGQGWPRIAALAYSHRGKTRYDAGDYNGARADFKRELFMRQELGADDTQLEQAMSFIEAAERRRSAIA</sequence>
<proteinExistence type="predicted"/>